<gene>
    <name evidence="3" type="ORF">HYALB_00000490</name>
</gene>
<reference evidence="3" key="1">
    <citation type="submission" date="2021-07" db="EMBL/GenBank/DDBJ databases">
        <authorList>
            <person name="Durling M."/>
        </authorList>
    </citation>
    <scope>NUCLEOTIDE SEQUENCE</scope>
</reference>
<feature type="transmembrane region" description="Helical" evidence="2">
    <location>
        <begin position="49"/>
        <end position="69"/>
    </location>
</feature>
<feature type="transmembrane region" description="Helical" evidence="2">
    <location>
        <begin position="257"/>
        <end position="275"/>
    </location>
</feature>
<dbReference type="OrthoDB" id="5427664at2759"/>
<organism evidence="3 4">
    <name type="scientific">Hymenoscyphus albidus</name>
    <dbReference type="NCBI Taxonomy" id="595503"/>
    <lineage>
        <taxon>Eukaryota</taxon>
        <taxon>Fungi</taxon>
        <taxon>Dikarya</taxon>
        <taxon>Ascomycota</taxon>
        <taxon>Pezizomycotina</taxon>
        <taxon>Leotiomycetes</taxon>
        <taxon>Helotiales</taxon>
        <taxon>Helotiaceae</taxon>
        <taxon>Hymenoscyphus</taxon>
    </lineage>
</organism>
<dbReference type="PANTHER" id="PTHR37577:SF1">
    <property type="entry name" value="INTEGRAL MEMBRANE PROTEIN"/>
    <property type="match status" value="1"/>
</dbReference>
<evidence type="ECO:0000256" key="2">
    <source>
        <dbReference type="SAM" id="Phobius"/>
    </source>
</evidence>
<protein>
    <submittedName>
        <fullName evidence="3">Uncharacterized protein</fullName>
    </submittedName>
</protein>
<dbReference type="EMBL" id="CAJVRM010000116">
    <property type="protein sequence ID" value="CAG8974875.1"/>
    <property type="molecule type" value="Genomic_DNA"/>
</dbReference>
<dbReference type="Proteomes" id="UP000701801">
    <property type="component" value="Unassembled WGS sequence"/>
</dbReference>
<evidence type="ECO:0000256" key="1">
    <source>
        <dbReference type="SAM" id="MobiDB-lite"/>
    </source>
</evidence>
<evidence type="ECO:0000313" key="4">
    <source>
        <dbReference type="Proteomes" id="UP000701801"/>
    </source>
</evidence>
<comment type="caution">
    <text evidence="3">The sequence shown here is derived from an EMBL/GenBank/DDBJ whole genome shotgun (WGS) entry which is preliminary data.</text>
</comment>
<evidence type="ECO:0000313" key="3">
    <source>
        <dbReference type="EMBL" id="CAG8974875.1"/>
    </source>
</evidence>
<proteinExistence type="predicted"/>
<keyword evidence="4" id="KW-1185">Reference proteome</keyword>
<keyword evidence="2" id="KW-0472">Membrane</keyword>
<feature type="transmembrane region" description="Helical" evidence="2">
    <location>
        <begin position="345"/>
        <end position="363"/>
    </location>
</feature>
<accession>A0A9N9LKQ9</accession>
<dbReference type="InterPro" id="IPR053018">
    <property type="entry name" value="Elsinochrome_Biosynth-Asso"/>
</dbReference>
<dbReference type="AlphaFoldDB" id="A0A9N9LKQ9"/>
<keyword evidence="2" id="KW-1133">Transmembrane helix</keyword>
<feature type="compositionally biased region" description="Basic and acidic residues" evidence="1">
    <location>
        <begin position="397"/>
        <end position="412"/>
    </location>
</feature>
<keyword evidence="2" id="KW-0812">Transmembrane</keyword>
<feature type="region of interest" description="Disordered" evidence="1">
    <location>
        <begin position="387"/>
        <end position="421"/>
    </location>
</feature>
<name>A0A9N9LKQ9_9HELO</name>
<feature type="transmembrane region" description="Helical" evidence="2">
    <location>
        <begin position="163"/>
        <end position="183"/>
    </location>
</feature>
<feature type="transmembrane region" description="Helical" evidence="2">
    <location>
        <begin position="131"/>
        <end position="151"/>
    </location>
</feature>
<feature type="transmembrane region" description="Helical" evidence="2">
    <location>
        <begin position="296"/>
        <end position="316"/>
    </location>
</feature>
<sequence length="421" mass="45916">MKWMIPSSPQICAAHNQAVTCNFELYGSNGPLLDVQRLAPNEDITGQKIVKVFIINAFIAIVLSLALSVDKVKVNEYDSRPKRKDKEEHKRFVKLIHTIETLLQTFSDQQLIASIALLLAVNQQACQLSAYHYNLVCTMLVLGVVTHLNLLMNITDFLNKGKFVALYRLVGILAQMVLSGFVLKARMSNNFPTTAGLLSIIPAACFEDMNSTDILGVSNWSTLAHSVTTAGVASNTTANAKQILDNLTASSTANGGIGEYTTLAVFLFIALASVTSEYLQQKLNLTERKRIGMSRASIACSFMSIIASTVIVVLSFTRYNSLRSEMEIPALYRAVEGNQWTFSQILPILMMAGSSIAVVKAVTESFIGIPGRRFEIQAANALKKGGRNLEKNNGNADVEKGDRDGNSSEEHLLQSGPVTGF</sequence>
<dbReference type="PANTHER" id="PTHR37577">
    <property type="entry name" value="INTEGRAL MEMBRANE PROTEIN"/>
    <property type="match status" value="1"/>
</dbReference>